<comment type="caution">
    <text evidence="6">The sequence shown here is derived from an EMBL/GenBank/DDBJ whole genome shotgun (WGS) entry which is preliminary data.</text>
</comment>
<gene>
    <name evidence="6" type="ORF">DFP72DRAFT_987134</name>
</gene>
<keyword evidence="7" id="KW-1185">Reference proteome</keyword>
<name>A0A8H6MB44_9AGAR</name>
<dbReference type="GO" id="GO:1901605">
    <property type="term" value="P:alpha-amino acid metabolic process"/>
    <property type="evidence" value="ECO:0007669"/>
    <property type="project" value="TreeGrafter"/>
</dbReference>
<dbReference type="AlphaFoldDB" id="A0A8H6MB44"/>
<evidence type="ECO:0000256" key="1">
    <source>
        <dbReference type="ARBA" id="ARBA00001933"/>
    </source>
</evidence>
<evidence type="ECO:0000256" key="3">
    <source>
        <dbReference type="ARBA" id="ARBA00022576"/>
    </source>
</evidence>
<evidence type="ECO:0000256" key="5">
    <source>
        <dbReference type="ARBA" id="ARBA00022898"/>
    </source>
</evidence>
<dbReference type="SUPFAM" id="SSF53383">
    <property type="entry name" value="PLP-dependent transferases"/>
    <property type="match status" value="1"/>
</dbReference>
<dbReference type="InterPro" id="IPR015424">
    <property type="entry name" value="PyrdxlP-dep_Trfase"/>
</dbReference>
<evidence type="ECO:0000256" key="2">
    <source>
        <dbReference type="ARBA" id="ARBA00007441"/>
    </source>
</evidence>
<keyword evidence="3" id="KW-0032">Aminotransferase</keyword>
<keyword evidence="5" id="KW-0663">Pyridoxal phosphate</keyword>
<dbReference type="InterPro" id="IPR015421">
    <property type="entry name" value="PyrdxlP-dep_Trfase_major"/>
</dbReference>
<organism evidence="6 7">
    <name type="scientific">Ephemerocybe angulata</name>
    <dbReference type="NCBI Taxonomy" id="980116"/>
    <lineage>
        <taxon>Eukaryota</taxon>
        <taxon>Fungi</taxon>
        <taxon>Dikarya</taxon>
        <taxon>Basidiomycota</taxon>
        <taxon>Agaricomycotina</taxon>
        <taxon>Agaricomycetes</taxon>
        <taxon>Agaricomycetidae</taxon>
        <taxon>Agaricales</taxon>
        <taxon>Agaricineae</taxon>
        <taxon>Psathyrellaceae</taxon>
        <taxon>Ephemerocybe</taxon>
    </lineage>
</organism>
<dbReference type="PANTHER" id="PTHR42790">
    <property type="entry name" value="AMINOTRANSFERASE"/>
    <property type="match status" value="1"/>
</dbReference>
<dbReference type="OrthoDB" id="691673at2759"/>
<protein>
    <submittedName>
        <fullName evidence="6">Pyridoxal phosphate-dependent transferase</fullName>
    </submittedName>
</protein>
<dbReference type="InterPro" id="IPR050859">
    <property type="entry name" value="Class-I_PLP-dep_aminotransf"/>
</dbReference>
<dbReference type="PANTHER" id="PTHR42790:SF1">
    <property type="entry name" value="AROMATIC AMINO ACID AMINOTRANSFERASE, HYPOTHETICAL (EUROFUNG)"/>
    <property type="match status" value="1"/>
</dbReference>
<evidence type="ECO:0000313" key="6">
    <source>
        <dbReference type="EMBL" id="KAF6762648.1"/>
    </source>
</evidence>
<dbReference type="Proteomes" id="UP000521943">
    <property type="component" value="Unassembled WGS sequence"/>
</dbReference>
<accession>A0A8H6MB44</accession>
<evidence type="ECO:0000313" key="7">
    <source>
        <dbReference type="Proteomes" id="UP000521943"/>
    </source>
</evidence>
<dbReference type="GO" id="GO:0008483">
    <property type="term" value="F:transaminase activity"/>
    <property type="evidence" value="ECO:0007669"/>
    <property type="project" value="UniProtKB-KW"/>
</dbReference>
<keyword evidence="4 6" id="KW-0808">Transferase</keyword>
<evidence type="ECO:0000256" key="4">
    <source>
        <dbReference type="ARBA" id="ARBA00022679"/>
    </source>
</evidence>
<dbReference type="EMBL" id="JACGCI010000007">
    <property type="protein sequence ID" value="KAF6762648.1"/>
    <property type="molecule type" value="Genomic_DNA"/>
</dbReference>
<reference evidence="6 7" key="1">
    <citation type="submission" date="2020-07" db="EMBL/GenBank/DDBJ databases">
        <title>Comparative genomics of pyrophilous fungi reveals a link between fire events and developmental genes.</title>
        <authorList>
            <consortium name="DOE Joint Genome Institute"/>
            <person name="Steindorff A.S."/>
            <person name="Carver A."/>
            <person name="Calhoun S."/>
            <person name="Stillman K."/>
            <person name="Liu H."/>
            <person name="Lipzen A."/>
            <person name="Pangilinan J."/>
            <person name="Labutti K."/>
            <person name="Bruns T.D."/>
            <person name="Grigoriev I.V."/>
        </authorList>
    </citation>
    <scope>NUCLEOTIDE SEQUENCE [LARGE SCALE GENOMIC DNA]</scope>
    <source>
        <strain evidence="6 7">CBS 144469</strain>
    </source>
</reference>
<comment type="similarity">
    <text evidence="2">Belongs to the class-I pyridoxal-phosphate-dependent aminotransferase family.</text>
</comment>
<comment type="cofactor">
    <cofactor evidence="1">
        <name>pyridoxal 5'-phosphate</name>
        <dbReference type="ChEBI" id="CHEBI:597326"/>
    </cofactor>
</comment>
<proteinExistence type="inferred from homology"/>
<sequence>MSPIDEKLPESIDLTHHLSAFSRARPLSPLKGLQKYWGKPGIISLAGGLPSPDVFPFSSVGADILLPNAFPSQTEPSKTPLSWLWNIFSSGKPKTVAIEIPRHASTPGQLDLATVLQYSMASGQPKLLDFARELTGKVFRPGYSDWTCPGTCRPVLTLCNPGEGVLTSTWTYPSALACMLPYNIKAVPVDMDGQGMRADALREVLANWDAKARGMPRPHVMYTTMALGRKKEIYDVCVEFARNERKGELDLQAYIDHLAPSYLRYAADTFSKTIAPGCRMGWFTQAETSTQAPCGFSQALIISLVEQWGFDGFLRWTQGLQTQYTVRRDFIIDCLADEFDLRVGVVANSGVDCFTGCDVYTAYPKVNPRKELEWDLWVELAEAGVLFGPGQMFAATATGHFRVSFSNAEFNTMKKAISIFARVIVKFFRA</sequence>
<dbReference type="Gene3D" id="3.40.640.10">
    <property type="entry name" value="Type I PLP-dependent aspartate aminotransferase-like (Major domain)"/>
    <property type="match status" value="2"/>
</dbReference>